<evidence type="ECO:0000313" key="9">
    <source>
        <dbReference type="Proteomes" id="UP000617555"/>
    </source>
</evidence>
<name>A0ABQ1JUX1_9GAMM</name>
<comment type="caution">
    <text evidence="8">The sequence shown here is derived from an EMBL/GenBank/DDBJ whole genome shotgun (WGS) entry which is preliminary data.</text>
</comment>
<protein>
    <recommendedName>
        <fullName evidence="5">DNA 3'-5' helicase II</fullName>
    </recommendedName>
</protein>
<keyword evidence="9" id="KW-1185">Reference proteome</keyword>
<keyword evidence="3 6" id="KW-0347">Helicase</keyword>
<dbReference type="PROSITE" id="PS51198">
    <property type="entry name" value="UVRD_HELICASE_ATP_BIND"/>
    <property type="match status" value="1"/>
</dbReference>
<dbReference type="InterPro" id="IPR027417">
    <property type="entry name" value="P-loop_NTPase"/>
</dbReference>
<evidence type="ECO:0000256" key="2">
    <source>
        <dbReference type="ARBA" id="ARBA00022801"/>
    </source>
</evidence>
<proteinExistence type="predicted"/>
<dbReference type="RefSeq" id="WP_188741259.1">
    <property type="nucleotide sequence ID" value="NZ_BMII01000085.1"/>
</dbReference>
<dbReference type="InterPro" id="IPR014016">
    <property type="entry name" value="UvrD-like_ATP-bd"/>
</dbReference>
<dbReference type="SUPFAM" id="SSF52540">
    <property type="entry name" value="P-loop containing nucleoside triphosphate hydrolases"/>
    <property type="match status" value="1"/>
</dbReference>
<keyword evidence="4 6" id="KW-0067">ATP-binding</keyword>
<dbReference type="PANTHER" id="PTHR11070:SF2">
    <property type="entry name" value="ATP-DEPENDENT DNA HELICASE SRS2"/>
    <property type="match status" value="1"/>
</dbReference>
<evidence type="ECO:0000256" key="3">
    <source>
        <dbReference type="ARBA" id="ARBA00022806"/>
    </source>
</evidence>
<sequence length="115" mass="12727">MSLSTEQDAVTKSLKYHNLVLALPGAGKTHTMISFISNLVENPLHKVIALTFSNASAAEMKSRVGRLVKGHKRKQIFVSTFHSLIWSQTKKHPNFSGRKLLTGSSGQRVTNFMGF</sequence>
<keyword evidence="2 6" id="KW-0378">Hydrolase</keyword>
<keyword evidence="1 6" id="KW-0547">Nucleotide-binding</keyword>
<gene>
    <name evidence="8" type="ORF">GCM10011607_42460</name>
</gene>
<dbReference type="Pfam" id="PF00580">
    <property type="entry name" value="UvrD-helicase"/>
    <property type="match status" value="1"/>
</dbReference>
<dbReference type="InterPro" id="IPR000212">
    <property type="entry name" value="DNA_helicase_UvrD/REP"/>
</dbReference>
<reference evidence="9" key="1">
    <citation type="journal article" date="2019" name="Int. J. Syst. Evol. Microbiol.">
        <title>The Global Catalogue of Microorganisms (GCM) 10K type strain sequencing project: providing services to taxonomists for standard genome sequencing and annotation.</title>
        <authorList>
            <consortium name="The Broad Institute Genomics Platform"/>
            <consortium name="The Broad Institute Genome Sequencing Center for Infectious Disease"/>
            <person name="Wu L."/>
            <person name="Ma J."/>
        </authorList>
    </citation>
    <scope>NUCLEOTIDE SEQUENCE [LARGE SCALE GENOMIC DNA]</scope>
    <source>
        <strain evidence="9">CGMCC 1.15339</strain>
    </source>
</reference>
<dbReference type="EMBL" id="BMII01000085">
    <property type="protein sequence ID" value="GGB77829.1"/>
    <property type="molecule type" value="Genomic_DNA"/>
</dbReference>
<evidence type="ECO:0000259" key="7">
    <source>
        <dbReference type="PROSITE" id="PS51198"/>
    </source>
</evidence>
<evidence type="ECO:0000256" key="1">
    <source>
        <dbReference type="ARBA" id="ARBA00022741"/>
    </source>
</evidence>
<evidence type="ECO:0000256" key="6">
    <source>
        <dbReference type="PROSITE-ProRule" id="PRU00560"/>
    </source>
</evidence>
<accession>A0ABQ1JUX1</accession>
<evidence type="ECO:0000256" key="4">
    <source>
        <dbReference type="ARBA" id="ARBA00022840"/>
    </source>
</evidence>
<dbReference type="Gene3D" id="3.40.50.300">
    <property type="entry name" value="P-loop containing nucleotide triphosphate hydrolases"/>
    <property type="match status" value="1"/>
</dbReference>
<evidence type="ECO:0000256" key="5">
    <source>
        <dbReference type="ARBA" id="ARBA00034923"/>
    </source>
</evidence>
<dbReference type="Proteomes" id="UP000617555">
    <property type="component" value="Unassembled WGS sequence"/>
</dbReference>
<feature type="binding site" evidence="6">
    <location>
        <begin position="22"/>
        <end position="29"/>
    </location>
    <ligand>
        <name>ATP</name>
        <dbReference type="ChEBI" id="CHEBI:30616"/>
    </ligand>
</feature>
<evidence type="ECO:0000313" key="8">
    <source>
        <dbReference type="EMBL" id="GGB77829.1"/>
    </source>
</evidence>
<dbReference type="PANTHER" id="PTHR11070">
    <property type="entry name" value="UVRD / RECB / PCRA DNA HELICASE FAMILY MEMBER"/>
    <property type="match status" value="1"/>
</dbReference>
<feature type="domain" description="UvrD-like helicase ATP-binding" evidence="7">
    <location>
        <begin position="1"/>
        <end position="115"/>
    </location>
</feature>
<organism evidence="8 9">
    <name type="scientific">Shewanella inventionis</name>
    <dbReference type="NCBI Taxonomy" id="1738770"/>
    <lineage>
        <taxon>Bacteria</taxon>
        <taxon>Pseudomonadati</taxon>
        <taxon>Pseudomonadota</taxon>
        <taxon>Gammaproteobacteria</taxon>
        <taxon>Alteromonadales</taxon>
        <taxon>Shewanellaceae</taxon>
        <taxon>Shewanella</taxon>
    </lineage>
</organism>